<keyword evidence="4 6" id="KW-1133">Transmembrane helix</keyword>
<dbReference type="PANTHER" id="PTHR23502:SF68">
    <property type="entry name" value="MULTIDRUG TRANSPORTER, PUTATIVE (AFU_ORTHOLOGUE AFUA_3G01120)-RELATED"/>
    <property type="match status" value="1"/>
</dbReference>
<gene>
    <name evidence="7" type="ORF">N0V83_006118</name>
</gene>
<keyword evidence="3 6" id="KW-0812">Transmembrane</keyword>
<evidence type="ECO:0000256" key="6">
    <source>
        <dbReference type="SAM" id="Phobius"/>
    </source>
</evidence>
<dbReference type="GO" id="GO:0005886">
    <property type="term" value="C:plasma membrane"/>
    <property type="evidence" value="ECO:0007669"/>
    <property type="project" value="UniProtKB-SubCell"/>
</dbReference>
<dbReference type="Pfam" id="PF07690">
    <property type="entry name" value="MFS_1"/>
    <property type="match status" value="1"/>
</dbReference>
<name>A0A9W8Y877_9PLEO</name>
<evidence type="ECO:0000256" key="2">
    <source>
        <dbReference type="ARBA" id="ARBA00008335"/>
    </source>
</evidence>
<dbReference type="OrthoDB" id="5296287at2759"/>
<dbReference type="AlphaFoldDB" id="A0A9W8Y877"/>
<evidence type="ECO:0000313" key="7">
    <source>
        <dbReference type="EMBL" id="KAJ4369036.1"/>
    </source>
</evidence>
<sequence>MEEFGESSRTVGTLMISIYVLGYAFGPLVLAPLSEMYGGFITQNLGWRWAYWIMIMATGPLNILMFIFMRESNHPTILAKKTARLRKELGRDDLRSQLEMKLPPRQVLARSLVRPIKFLCKSPIILMVALYVSTVYGILYLMFTTIPMVFQDIYHFQTQYTGLAYIGLGVGMFTALPLMMKFNDKTVVRLREKNGGIFERTYNHSHQFKQRSTLTPNVI</sequence>
<protein>
    <recommendedName>
        <fullName evidence="9">Major facilitator superfamily (MFS) profile domain-containing protein</fullName>
    </recommendedName>
</protein>
<feature type="transmembrane region" description="Helical" evidence="6">
    <location>
        <begin position="124"/>
        <end position="143"/>
    </location>
</feature>
<comment type="similarity">
    <text evidence="2">Belongs to the major facilitator superfamily.</text>
</comment>
<comment type="subcellular location">
    <subcellularLocation>
        <location evidence="1">Membrane</location>
        <topology evidence="1">Multi-pass membrane protein</topology>
    </subcellularLocation>
</comment>
<dbReference type="Gene3D" id="1.20.1250.20">
    <property type="entry name" value="MFS general substrate transporter like domains"/>
    <property type="match status" value="1"/>
</dbReference>
<evidence type="ECO:0008006" key="9">
    <source>
        <dbReference type="Google" id="ProtNLM"/>
    </source>
</evidence>
<keyword evidence="8" id="KW-1185">Reference proteome</keyword>
<evidence type="ECO:0000256" key="4">
    <source>
        <dbReference type="ARBA" id="ARBA00022989"/>
    </source>
</evidence>
<feature type="transmembrane region" description="Helical" evidence="6">
    <location>
        <begin position="12"/>
        <end position="29"/>
    </location>
</feature>
<feature type="transmembrane region" description="Helical" evidence="6">
    <location>
        <begin position="163"/>
        <end position="182"/>
    </location>
</feature>
<comment type="caution">
    <text evidence="7">The sequence shown here is derived from an EMBL/GenBank/DDBJ whole genome shotgun (WGS) entry which is preliminary data.</text>
</comment>
<accession>A0A9W8Y877</accession>
<dbReference type="InterPro" id="IPR036259">
    <property type="entry name" value="MFS_trans_sf"/>
</dbReference>
<dbReference type="PANTHER" id="PTHR23502">
    <property type="entry name" value="MAJOR FACILITATOR SUPERFAMILY"/>
    <property type="match status" value="1"/>
</dbReference>
<dbReference type="EMBL" id="JAPEUY010000010">
    <property type="protein sequence ID" value="KAJ4369036.1"/>
    <property type="molecule type" value="Genomic_DNA"/>
</dbReference>
<organism evidence="7 8">
    <name type="scientific">Neocucurbitaria cava</name>
    <dbReference type="NCBI Taxonomy" id="798079"/>
    <lineage>
        <taxon>Eukaryota</taxon>
        <taxon>Fungi</taxon>
        <taxon>Dikarya</taxon>
        <taxon>Ascomycota</taxon>
        <taxon>Pezizomycotina</taxon>
        <taxon>Dothideomycetes</taxon>
        <taxon>Pleosporomycetidae</taxon>
        <taxon>Pleosporales</taxon>
        <taxon>Pleosporineae</taxon>
        <taxon>Cucurbitariaceae</taxon>
        <taxon>Neocucurbitaria</taxon>
    </lineage>
</organism>
<keyword evidence="5 6" id="KW-0472">Membrane</keyword>
<dbReference type="GO" id="GO:0022857">
    <property type="term" value="F:transmembrane transporter activity"/>
    <property type="evidence" value="ECO:0007669"/>
    <property type="project" value="InterPro"/>
</dbReference>
<feature type="transmembrane region" description="Helical" evidence="6">
    <location>
        <begin position="49"/>
        <end position="68"/>
    </location>
</feature>
<dbReference type="SUPFAM" id="SSF103473">
    <property type="entry name" value="MFS general substrate transporter"/>
    <property type="match status" value="1"/>
</dbReference>
<dbReference type="InterPro" id="IPR011701">
    <property type="entry name" value="MFS"/>
</dbReference>
<evidence type="ECO:0000256" key="1">
    <source>
        <dbReference type="ARBA" id="ARBA00004141"/>
    </source>
</evidence>
<evidence type="ECO:0000256" key="5">
    <source>
        <dbReference type="ARBA" id="ARBA00023136"/>
    </source>
</evidence>
<dbReference type="Proteomes" id="UP001140560">
    <property type="component" value="Unassembled WGS sequence"/>
</dbReference>
<evidence type="ECO:0000313" key="8">
    <source>
        <dbReference type="Proteomes" id="UP001140560"/>
    </source>
</evidence>
<proteinExistence type="inferred from homology"/>
<evidence type="ECO:0000256" key="3">
    <source>
        <dbReference type="ARBA" id="ARBA00022692"/>
    </source>
</evidence>
<reference evidence="7" key="1">
    <citation type="submission" date="2022-10" db="EMBL/GenBank/DDBJ databases">
        <title>Tapping the CABI collections for fungal endophytes: first genome assemblies for Collariella, Neodidymelliopsis, Ascochyta clinopodiicola, Didymella pomorum, Didymosphaeria variabile, Neocosmospora piperis and Neocucurbitaria cava.</title>
        <authorList>
            <person name="Hill R."/>
        </authorList>
    </citation>
    <scope>NUCLEOTIDE SEQUENCE</scope>
    <source>
        <strain evidence="7">IMI 356814</strain>
    </source>
</reference>